<dbReference type="PANTHER" id="PTHR43056:SF10">
    <property type="entry name" value="COCE_NOND FAMILY, PUTATIVE (AFU_ORTHOLOGUE AFUA_7G00600)-RELATED"/>
    <property type="match status" value="1"/>
</dbReference>
<dbReference type="AlphaFoldDB" id="A0A6B0SIA9"/>
<dbReference type="Gene3D" id="3.40.50.1820">
    <property type="entry name" value="alpha/beta hydrolase"/>
    <property type="match status" value="1"/>
</dbReference>
<evidence type="ECO:0000259" key="3">
    <source>
        <dbReference type="SMART" id="SM00939"/>
    </source>
</evidence>
<name>A0A6B0SIA9_9EURY</name>
<reference evidence="4 5" key="1">
    <citation type="submission" date="2019-12" db="EMBL/GenBank/DDBJ databases">
        <title>Isolation and characterization of three novel carbon monoxide-oxidizing members of Halobacteria from salione crusts and soils.</title>
        <authorList>
            <person name="Myers M.R."/>
            <person name="King G.M."/>
        </authorList>
    </citation>
    <scope>NUCLEOTIDE SEQUENCE [LARGE SCALE GENOMIC DNA]</scope>
    <source>
        <strain evidence="4 5">PCN9</strain>
    </source>
</reference>
<comment type="caution">
    <text evidence="4">The sequence shown here is derived from an EMBL/GenBank/DDBJ whole genome shotgun (WGS) entry which is preliminary data.</text>
</comment>
<organism evidence="4 5">
    <name type="scientific">Halobacterium bonnevillei</name>
    <dbReference type="NCBI Taxonomy" id="2692200"/>
    <lineage>
        <taxon>Archaea</taxon>
        <taxon>Methanobacteriati</taxon>
        <taxon>Methanobacteriota</taxon>
        <taxon>Stenosarchaea group</taxon>
        <taxon>Halobacteria</taxon>
        <taxon>Halobacteriales</taxon>
        <taxon>Halobacteriaceae</taxon>
        <taxon>Halobacterium</taxon>
    </lineage>
</organism>
<dbReference type="InterPro" id="IPR008979">
    <property type="entry name" value="Galactose-bd-like_sf"/>
</dbReference>
<proteinExistence type="predicted"/>
<sequence length="642" mass="71858">MASASDPSYSVHADLDVTIETRDGVGLSTDIYRPADPDTNEPIDDPRPVILDRTPYDKTGGRLRHGEWYASRGYVIAIQDVRGRFDSGGDFYINANEAEDGADAVEWLAEQDFCDGNVVTLGTSYGAWVQNALATQDPDGLAGMFVNMGAANGRKKTFRHNGAFEQRWLSWALTLGAGFAHESLEDPDVQQVFADVDVREVFENGPIQRGESALAELPQYEQWAFDIMTSGSASDDYWQNPSVNFEAHYDQSADVPTVYSGGWYDSYTGATCDNFRGLADRKDSDHFLLMGPWTHLARLPGGHDHSEELLFPPLTWEHPTAGDLAFGENATRKYRETRKQFFDHYVRGEDAWDMSRVEYFMMGFGDGHQTDDGSLFHGGEWRSADEWPPEGTEMTKFYAHADGTLSTEQPTASESSTSYEFDPNDPVPTIGGNTSSYLTFEPREESVGAYPLGDRNIVDFAGRGGYDQRTDEDTYGASPPYGPLSERDDVLVYRTPPLEEPVEIAGPIRVRVFGETDGPDTDFTAKLVDEHPPSDDYPNGYDLNLSDSICRARFRGYRDEPDLVEPGEVYEFYMEPYDTANHFKEGHRIRLDVSSSNWPRFDVNHNTGGPLYVDEEYRVAENTVHHSASHPTHVELPIQPTD</sequence>
<accession>A0A6B0SIA9</accession>
<feature type="region of interest" description="Disordered" evidence="2">
    <location>
        <begin position="405"/>
        <end position="429"/>
    </location>
</feature>
<dbReference type="InterPro" id="IPR000383">
    <property type="entry name" value="Xaa-Pro-like_dom"/>
</dbReference>
<protein>
    <submittedName>
        <fullName evidence="4">CocE/NonD family hydrolase</fullName>
    </submittedName>
</protein>
<feature type="domain" description="Xaa-Pro dipeptidyl-peptidase C-terminal" evidence="3">
    <location>
        <begin position="339"/>
        <end position="635"/>
    </location>
</feature>
<evidence type="ECO:0000256" key="1">
    <source>
        <dbReference type="ARBA" id="ARBA00022801"/>
    </source>
</evidence>
<keyword evidence="1 4" id="KW-0378">Hydrolase</keyword>
<dbReference type="Proteomes" id="UP000471521">
    <property type="component" value="Unassembled WGS sequence"/>
</dbReference>
<gene>
    <name evidence="4" type="ORF">GRX66_12730</name>
</gene>
<dbReference type="PANTHER" id="PTHR43056">
    <property type="entry name" value="PEPTIDASE S9 PROLYL OLIGOPEPTIDASE"/>
    <property type="match status" value="1"/>
</dbReference>
<dbReference type="GO" id="GO:0008239">
    <property type="term" value="F:dipeptidyl-peptidase activity"/>
    <property type="evidence" value="ECO:0007669"/>
    <property type="project" value="InterPro"/>
</dbReference>
<feature type="compositionally biased region" description="Polar residues" evidence="2">
    <location>
        <begin position="405"/>
        <end position="419"/>
    </location>
</feature>
<evidence type="ECO:0000256" key="2">
    <source>
        <dbReference type="SAM" id="MobiDB-lite"/>
    </source>
</evidence>
<feature type="region of interest" description="Disordered" evidence="2">
    <location>
        <begin position="28"/>
        <end position="56"/>
    </location>
</feature>
<feature type="region of interest" description="Disordered" evidence="2">
    <location>
        <begin position="467"/>
        <end position="487"/>
    </location>
</feature>
<dbReference type="Pfam" id="PF02129">
    <property type="entry name" value="Peptidase_S15"/>
    <property type="match status" value="1"/>
</dbReference>
<dbReference type="SUPFAM" id="SSF53474">
    <property type="entry name" value="alpha/beta-Hydrolases"/>
    <property type="match status" value="1"/>
</dbReference>
<dbReference type="SMART" id="SM00939">
    <property type="entry name" value="PepX_C"/>
    <property type="match status" value="1"/>
</dbReference>
<dbReference type="Pfam" id="PF08530">
    <property type="entry name" value="PepX_C"/>
    <property type="match status" value="1"/>
</dbReference>
<dbReference type="InterPro" id="IPR005674">
    <property type="entry name" value="CocE/Ser_esterase"/>
</dbReference>
<dbReference type="Gene3D" id="2.60.120.260">
    <property type="entry name" value="Galactose-binding domain-like"/>
    <property type="match status" value="1"/>
</dbReference>
<evidence type="ECO:0000313" key="4">
    <source>
        <dbReference type="EMBL" id="MXR21428.1"/>
    </source>
</evidence>
<dbReference type="NCBIfam" id="TIGR00976">
    <property type="entry name" value="CocE_NonD"/>
    <property type="match status" value="2"/>
</dbReference>
<dbReference type="EMBL" id="WUUU01000111">
    <property type="protein sequence ID" value="MXR21428.1"/>
    <property type="molecule type" value="Genomic_DNA"/>
</dbReference>
<dbReference type="InterPro" id="IPR050585">
    <property type="entry name" value="Xaa-Pro_dipeptidyl-ppase/CocE"/>
</dbReference>
<dbReference type="InterPro" id="IPR013736">
    <property type="entry name" value="Xaa-Pro_dipept_C"/>
</dbReference>
<dbReference type="SUPFAM" id="SSF49785">
    <property type="entry name" value="Galactose-binding domain-like"/>
    <property type="match status" value="1"/>
</dbReference>
<keyword evidence="5" id="KW-1185">Reference proteome</keyword>
<dbReference type="RefSeq" id="WP_159526902.1">
    <property type="nucleotide sequence ID" value="NZ_WUUU01000111.1"/>
</dbReference>
<dbReference type="OrthoDB" id="189882at2157"/>
<dbReference type="InterPro" id="IPR029058">
    <property type="entry name" value="AB_hydrolase_fold"/>
</dbReference>
<evidence type="ECO:0000313" key="5">
    <source>
        <dbReference type="Proteomes" id="UP000471521"/>
    </source>
</evidence>
<dbReference type="Gene3D" id="1.10.3020.10">
    <property type="entry name" value="alpha-amino acid ester hydrolase ( Helical cap domain)"/>
    <property type="match status" value="1"/>
</dbReference>